<evidence type="ECO:0000259" key="6">
    <source>
        <dbReference type="PROSITE" id="PS51387"/>
    </source>
</evidence>
<protein>
    <recommendedName>
        <fullName evidence="6">FAD-binding PCMH-type domain-containing protein</fullName>
    </recommendedName>
</protein>
<accession>A0A4S3JB94</accession>
<comment type="caution">
    <text evidence="7">The sequence shown here is derived from an EMBL/GenBank/DDBJ whole genome shotgun (WGS) entry which is preliminary data.</text>
</comment>
<dbReference type="Gene3D" id="3.40.462.20">
    <property type="match status" value="1"/>
</dbReference>
<evidence type="ECO:0000256" key="5">
    <source>
        <dbReference type="ARBA" id="ARBA00023002"/>
    </source>
</evidence>
<sequence length="489" mass="52878">MLTDSQIQLFRDRLTESFFITPQDAEYAEAIKRWNDVGERRAVSYRTPNVPSTLMLTSLAYQGGIILATSAEDISVAMKLAVDIQLDVAVRGGGHSHFAASSTDGGIVIDLRNMNNVTINEATNVVTVQGGALWSDVDETLGQKGLAAVGGTVNHTGVGGLTLGGGYGWLSGQYGLAIDNLLSAKVVLAEGSIVTASATSHQDLFWAIRGGGGNFGVAVEFVFQAYEKPDNVFAGMLVYTLDKVPEIAKFLNGWSSNQQRNECVLLAVVAPPPQNQPAIAVVPFYDGPEHAARDRFSKLIAIGPIADGTSMLAYSKVNSLLLDGAKHGGRKFQAGTVWEPPFVLAQLDQVIHEFRGMLEAYPETAGSAVIFQFDHPEKIASVPHDATAFANRGNHRLAMVEVKFGSRDLDDVALKYAKRIVQIIKGWDNGGPGRERGVKIYSNYATGDEDPRQIFGSNFERLAEIKKVYDPGNVFNKWFPISPCQRSLG</sequence>
<gene>
    <name evidence="7" type="ORF">EYZ11_008133</name>
</gene>
<dbReference type="SUPFAM" id="SSF56176">
    <property type="entry name" value="FAD-binding/transporter-associated domain-like"/>
    <property type="match status" value="1"/>
</dbReference>
<dbReference type="GO" id="GO:0071949">
    <property type="term" value="F:FAD binding"/>
    <property type="evidence" value="ECO:0007669"/>
    <property type="project" value="InterPro"/>
</dbReference>
<evidence type="ECO:0000256" key="4">
    <source>
        <dbReference type="ARBA" id="ARBA00022827"/>
    </source>
</evidence>
<dbReference type="VEuPathDB" id="FungiDB:EYZ11_008133"/>
<evidence type="ECO:0000313" key="7">
    <source>
        <dbReference type="EMBL" id="THC92413.1"/>
    </source>
</evidence>
<dbReference type="InterPro" id="IPR012951">
    <property type="entry name" value="BBE"/>
</dbReference>
<dbReference type="STRING" id="1220188.A0A4S3JB94"/>
<proteinExistence type="inferred from homology"/>
<dbReference type="InterPro" id="IPR036318">
    <property type="entry name" value="FAD-bd_PCMH-like_sf"/>
</dbReference>
<keyword evidence="4" id="KW-0274">FAD</keyword>
<reference evidence="7 8" key="1">
    <citation type="submission" date="2019-03" db="EMBL/GenBank/DDBJ databases">
        <title>The genome sequence of a newly discovered highly antifungal drug resistant Aspergillus species, Aspergillus tanneri NIH 1004.</title>
        <authorList>
            <person name="Mounaud S."/>
            <person name="Singh I."/>
            <person name="Joardar V."/>
            <person name="Pakala S."/>
            <person name="Pakala S."/>
            <person name="Venepally P."/>
            <person name="Hoover J."/>
            <person name="Nierman W."/>
            <person name="Chung J."/>
            <person name="Losada L."/>
        </authorList>
    </citation>
    <scope>NUCLEOTIDE SEQUENCE [LARGE SCALE GENOMIC DNA]</scope>
    <source>
        <strain evidence="7 8">NIH1004</strain>
    </source>
</reference>
<organism evidence="7 8">
    <name type="scientific">Aspergillus tanneri</name>
    <dbReference type="NCBI Taxonomy" id="1220188"/>
    <lineage>
        <taxon>Eukaryota</taxon>
        <taxon>Fungi</taxon>
        <taxon>Dikarya</taxon>
        <taxon>Ascomycota</taxon>
        <taxon>Pezizomycotina</taxon>
        <taxon>Eurotiomycetes</taxon>
        <taxon>Eurotiomycetidae</taxon>
        <taxon>Eurotiales</taxon>
        <taxon>Aspergillaceae</taxon>
        <taxon>Aspergillus</taxon>
        <taxon>Aspergillus subgen. Circumdati</taxon>
    </lineage>
</organism>
<evidence type="ECO:0000313" key="8">
    <source>
        <dbReference type="Proteomes" id="UP000308092"/>
    </source>
</evidence>
<dbReference type="InterPro" id="IPR016166">
    <property type="entry name" value="FAD-bd_PCMH"/>
</dbReference>
<keyword evidence="5" id="KW-0560">Oxidoreductase</keyword>
<dbReference type="Proteomes" id="UP000308092">
    <property type="component" value="Unassembled WGS sequence"/>
</dbReference>
<dbReference type="InterPro" id="IPR016169">
    <property type="entry name" value="FAD-bd_PCMH_sub2"/>
</dbReference>
<dbReference type="InterPro" id="IPR050416">
    <property type="entry name" value="FAD-linked_Oxidoreductase"/>
</dbReference>
<dbReference type="PANTHER" id="PTHR42973:SF39">
    <property type="entry name" value="FAD-BINDING PCMH-TYPE DOMAIN-CONTAINING PROTEIN"/>
    <property type="match status" value="1"/>
</dbReference>
<evidence type="ECO:0000256" key="1">
    <source>
        <dbReference type="ARBA" id="ARBA00001974"/>
    </source>
</evidence>
<keyword evidence="3" id="KW-0285">Flavoprotein</keyword>
<comment type="similarity">
    <text evidence="2">Belongs to the oxygen-dependent FAD-linked oxidoreductase family.</text>
</comment>
<dbReference type="Gene3D" id="3.30.465.10">
    <property type="match status" value="1"/>
</dbReference>
<dbReference type="InterPro" id="IPR016167">
    <property type="entry name" value="FAD-bd_PCMH_sub1"/>
</dbReference>
<dbReference type="Pfam" id="PF01565">
    <property type="entry name" value="FAD_binding_4"/>
    <property type="match status" value="1"/>
</dbReference>
<keyword evidence="8" id="KW-1185">Reference proteome</keyword>
<dbReference type="PANTHER" id="PTHR42973">
    <property type="entry name" value="BINDING OXIDOREDUCTASE, PUTATIVE (AFU_ORTHOLOGUE AFUA_1G17690)-RELATED"/>
    <property type="match status" value="1"/>
</dbReference>
<evidence type="ECO:0000256" key="3">
    <source>
        <dbReference type="ARBA" id="ARBA00022630"/>
    </source>
</evidence>
<name>A0A4S3JB94_9EURO</name>
<evidence type="ECO:0000256" key="2">
    <source>
        <dbReference type="ARBA" id="ARBA00005466"/>
    </source>
</evidence>
<dbReference type="Pfam" id="PF08031">
    <property type="entry name" value="BBE"/>
    <property type="match status" value="1"/>
</dbReference>
<dbReference type="GO" id="GO:0016491">
    <property type="term" value="F:oxidoreductase activity"/>
    <property type="evidence" value="ECO:0007669"/>
    <property type="project" value="UniProtKB-KW"/>
</dbReference>
<dbReference type="Gene3D" id="3.30.43.10">
    <property type="entry name" value="Uridine Diphospho-n-acetylenolpyruvylglucosamine Reductase, domain 2"/>
    <property type="match status" value="1"/>
</dbReference>
<dbReference type="AlphaFoldDB" id="A0A4S3JB94"/>
<feature type="domain" description="FAD-binding PCMH-type" evidence="6">
    <location>
        <begin position="58"/>
        <end position="228"/>
    </location>
</feature>
<dbReference type="InterPro" id="IPR006094">
    <property type="entry name" value="Oxid_FAD_bind_N"/>
</dbReference>
<dbReference type="PROSITE" id="PS51387">
    <property type="entry name" value="FAD_PCMH"/>
    <property type="match status" value="1"/>
</dbReference>
<comment type="cofactor">
    <cofactor evidence="1">
        <name>FAD</name>
        <dbReference type="ChEBI" id="CHEBI:57692"/>
    </cofactor>
</comment>
<dbReference type="EMBL" id="SOSA01000337">
    <property type="protein sequence ID" value="THC92413.1"/>
    <property type="molecule type" value="Genomic_DNA"/>
</dbReference>